<evidence type="ECO:0000313" key="2">
    <source>
        <dbReference type="EMBL" id="RRT52961.1"/>
    </source>
</evidence>
<evidence type="ECO:0000256" key="1">
    <source>
        <dbReference type="SAM" id="MobiDB-lite"/>
    </source>
</evidence>
<dbReference type="EMBL" id="AMZH03011389">
    <property type="protein sequence ID" value="RRT52961.1"/>
    <property type="molecule type" value="Genomic_DNA"/>
</dbReference>
<sequence>MHRPPSYTRSGGRGGGGGGDGGGGFHHPSYPPPNLNFAFPGNIQGHVNPPNLPSNPFQNPSFFQAPFLPYLQNPFFPQPNPSPNPQALLDRVDDAVSKAHRDLVAAGQSVSAWNVSQAALLALKIESWSALGFKIQDVPSLHSLIVTEGKISAFIHCFLGARRITSLYDLEVAICKNEGVERFEELGLGPLLRHPLVEHYFSLASDVTDIFKITTEEIIDSLKTFMEKHKKTIMVEEFLDFLAEKKLVSSKEKLCVRIQSLGYA</sequence>
<protein>
    <submittedName>
        <fullName evidence="2">Uncharacterized protein</fullName>
    </submittedName>
</protein>
<name>A0A426YML7_ENSVE</name>
<dbReference type="AlphaFoldDB" id="A0A426YML7"/>
<feature type="region of interest" description="Disordered" evidence="1">
    <location>
        <begin position="1"/>
        <end position="31"/>
    </location>
</feature>
<accession>A0A426YML7</accession>
<feature type="region of interest" description="Disordered" evidence="1">
    <location>
        <begin position="36"/>
        <end position="55"/>
    </location>
</feature>
<gene>
    <name evidence="2" type="ORF">B296_00028418</name>
</gene>
<reference evidence="2 3" key="1">
    <citation type="journal article" date="2014" name="Agronomy (Basel)">
        <title>A Draft Genome Sequence for Ensete ventricosum, the Drought-Tolerant Tree Against Hunger.</title>
        <authorList>
            <person name="Harrison J."/>
            <person name="Moore K.A."/>
            <person name="Paszkiewicz K."/>
            <person name="Jones T."/>
            <person name="Grant M."/>
            <person name="Ambacheew D."/>
            <person name="Muzemil S."/>
            <person name="Studholme D.J."/>
        </authorList>
    </citation>
    <scope>NUCLEOTIDE SEQUENCE [LARGE SCALE GENOMIC DNA]</scope>
</reference>
<proteinExistence type="predicted"/>
<evidence type="ECO:0000313" key="3">
    <source>
        <dbReference type="Proteomes" id="UP000287651"/>
    </source>
</evidence>
<comment type="caution">
    <text evidence="2">The sequence shown here is derived from an EMBL/GenBank/DDBJ whole genome shotgun (WGS) entry which is preliminary data.</text>
</comment>
<dbReference type="Proteomes" id="UP000287651">
    <property type="component" value="Unassembled WGS sequence"/>
</dbReference>
<organism evidence="2 3">
    <name type="scientific">Ensete ventricosum</name>
    <name type="common">Abyssinian banana</name>
    <name type="synonym">Musa ensete</name>
    <dbReference type="NCBI Taxonomy" id="4639"/>
    <lineage>
        <taxon>Eukaryota</taxon>
        <taxon>Viridiplantae</taxon>
        <taxon>Streptophyta</taxon>
        <taxon>Embryophyta</taxon>
        <taxon>Tracheophyta</taxon>
        <taxon>Spermatophyta</taxon>
        <taxon>Magnoliopsida</taxon>
        <taxon>Liliopsida</taxon>
        <taxon>Zingiberales</taxon>
        <taxon>Musaceae</taxon>
        <taxon>Ensete</taxon>
    </lineage>
</organism>
<feature type="compositionally biased region" description="Gly residues" evidence="1">
    <location>
        <begin position="11"/>
        <end position="25"/>
    </location>
</feature>